<comment type="subcellular location">
    <subcellularLocation>
        <location evidence="1">Membrane</location>
        <topology evidence="1">Multi-pass membrane protein</topology>
    </subcellularLocation>
</comment>
<feature type="transmembrane region" description="Helical" evidence="6">
    <location>
        <begin position="126"/>
        <end position="144"/>
    </location>
</feature>
<feature type="transmembrane region" description="Helical" evidence="6">
    <location>
        <begin position="44"/>
        <end position="63"/>
    </location>
</feature>
<dbReference type="GO" id="GO:0005737">
    <property type="term" value="C:cytoplasm"/>
    <property type="evidence" value="ECO:0007669"/>
    <property type="project" value="UniProtKB-ARBA"/>
</dbReference>
<gene>
    <name evidence="7" type="ORF">CASFOL_020673</name>
</gene>
<accession>A0ABD3D1I5</accession>
<comment type="caution">
    <text evidence="7">The sequence shown here is derived from an EMBL/GenBank/DDBJ whole genome shotgun (WGS) entry which is preliminary data.</text>
</comment>
<comment type="similarity">
    <text evidence="2">Belongs to the RER1 family.</text>
</comment>
<proteinExistence type="inferred from homology"/>
<evidence type="ECO:0000256" key="1">
    <source>
        <dbReference type="ARBA" id="ARBA00004141"/>
    </source>
</evidence>
<evidence type="ECO:0000256" key="4">
    <source>
        <dbReference type="ARBA" id="ARBA00022989"/>
    </source>
</evidence>
<dbReference type="PANTHER" id="PTHR10743:SF17">
    <property type="entry name" value="PROTEIN RER1A"/>
    <property type="match status" value="1"/>
</dbReference>
<reference evidence="8" key="1">
    <citation type="journal article" date="2024" name="IScience">
        <title>Strigolactones Initiate the Formation of Haustorium-like Structures in Castilleja.</title>
        <authorList>
            <person name="Buerger M."/>
            <person name="Peterson D."/>
            <person name="Chory J."/>
        </authorList>
    </citation>
    <scope>NUCLEOTIDE SEQUENCE [LARGE SCALE GENOMIC DNA]</scope>
</reference>
<evidence type="ECO:0000313" key="7">
    <source>
        <dbReference type="EMBL" id="KAL3636126.1"/>
    </source>
</evidence>
<evidence type="ECO:0000313" key="8">
    <source>
        <dbReference type="Proteomes" id="UP001632038"/>
    </source>
</evidence>
<keyword evidence="4 6" id="KW-1133">Transmembrane helix</keyword>
<dbReference type="InterPro" id="IPR004932">
    <property type="entry name" value="Rer1"/>
</dbReference>
<evidence type="ECO:0000256" key="5">
    <source>
        <dbReference type="ARBA" id="ARBA00023136"/>
    </source>
</evidence>
<dbReference type="AlphaFoldDB" id="A0ABD3D1I5"/>
<protein>
    <submittedName>
        <fullName evidence="7">Uncharacterized protein</fullName>
    </submittedName>
</protein>
<keyword evidence="8" id="KW-1185">Reference proteome</keyword>
<feature type="transmembrane region" description="Helical" evidence="6">
    <location>
        <begin position="95"/>
        <end position="114"/>
    </location>
</feature>
<name>A0ABD3D1I5_9LAMI</name>
<dbReference type="Proteomes" id="UP001632038">
    <property type="component" value="Unassembled WGS sequence"/>
</dbReference>
<dbReference type="EMBL" id="JAVIJP010000027">
    <property type="protein sequence ID" value="KAL3636126.1"/>
    <property type="molecule type" value="Genomic_DNA"/>
</dbReference>
<dbReference type="GO" id="GO:0016020">
    <property type="term" value="C:membrane"/>
    <property type="evidence" value="ECO:0007669"/>
    <property type="project" value="UniProtKB-SubCell"/>
</dbReference>
<keyword evidence="3 6" id="KW-0812">Transmembrane</keyword>
<sequence>MARIYAIKNRLKYYSDKLKGQFRYRWISTFALACFYGVRVYLHGYCIVTFSLGVLLSCCAFLFSTTDVDKPEAPPILPIKETDELRPFVPFLNEFTFWVIVNMLFCVASSLTFIPKLNDADMPMYPYGYILFVFWLWLTLIMVLELRDHMKMYKYIPFYYGDKKQGNTKGNDLLLVETHEDAG</sequence>
<keyword evidence="5 6" id="KW-0472">Membrane</keyword>
<evidence type="ECO:0000256" key="3">
    <source>
        <dbReference type="ARBA" id="ARBA00022692"/>
    </source>
</evidence>
<evidence type="ECO:0000256" key="2">
    <source>
        <dbReference type="ARBA" id="ARBA00006070"/>
    </source>
</evidence>
<dbReference type="Pfam" id="PF03248">
    <property type="entry name" value="Rer1"/>
    <property type="match status" value="1"/>
</dbReference>
<dbReference type="PANTHER" id="PTHR10743">
    <property type="entry name" value="PROTEIN RER1"/>
    <property type="match status" value="1"/>
</dbReference>
<organism evidence="7 8">
    <name type="scientific">Castilleja foliolosa</name>
    <dbReference type="NCBI Taxonomy" id="1961234"/>
    <lineage>
        <taxon>Eukaryota</taxon>
        <taxon>Viridiplantae</taxon>
        <taxon>Streptophyta</taxon>
        <taxon>Embryophyta</taxon>
        <taxon>Tracheophyta</taxon>
        <taxon>Spermatophyta</taxon>
        <taxon>Magnoliopsida</taxon>
        <taxon>eudicotyledons</taxon>
        <taxon>Gunneridae</taxon>
        <taxon>Pentapetalae</taxon>
        <taxon>asterids</taxon>
        <taxon>lamiids</taxon>
        <taxon>Lamiales</taxon>
        <taxon>Orobanchaceae</taxon>
        <taxon>Pedicularideae</taxon>
        <taxon>Castillejinae</taxon>
        <taxon>Castilleja</taxon>
    </lineage>
</organism>
<evidence type="ECO:0000256" key="6">
    <source>
        <dbReference type="SAM" id="Phobius"/>
    </source>
</evidence>
<feature type="transmembrane region" description="Helical" evidence="6">
    <location>
        <begin position="21"/>
        <end position="38"/>
    </location>
</feature>